<evidence type="ECO:0000313" key="2">
    <source>
        <dbReference type="EMBL" id="NMF88120.1"/>
    </source>
</evidence>
<keyword evidence="3" id="KW-1185">Reference proteome</keyword>
<dbReference type="InterPro" id="IPR018968">
    <property type="entry name" value="Phasin"/>
</dbReference>
<name>A0ABX1MLU9_9RHOO</name>
<dbReference type="Proteomes" id="UP000652074">
    <property type="component" value="Unassembled WGS sequence"/>
</dbReference>
<protein>
    <submittedName>
        <fullName evidence="2">TIGR01841 family phasin</fullName>
    </submittedName>
</protein>
<dbReference type="Pfam" id="PF09361">
    <property type="entry name" value="Phasin_2"/>
    <property type="match status" value="1"/>
</dbReference>
<gene>
    <name evidence="2" type="primary">phaP</name>
    <name evidence="2" type="ORF">GPA26_06450</name>
</gene>
<comment type="caution">
    <text evidence="2">The sequence shown here is derived from an EMBL/GenBank/DDBJ whole genome shotgun (WGS) entry which is preliminary data.</text>
</comment>
<accession>A0ABX1MLU9</accession>
<dbReference type="EMBL" id="WTVR01000009">
    <property type="protein sequence ID" value="NMF88120.1"/>
    <property type="molecule type" value="Genomic_DNA"/>
</dbReference>
<evidence type="ECO:0000313" key="3">
    <source>
        <dbReference type="Proteomes" id="UP000652074"/>
    </source>
</evidence>
<organism evidence="2 3">
    <name type="scientific">Aromatoleum petrolei</name>
    <dbReference type="NCBI Taxonomy" id="76116"/>
    <lineage>
        <taxon>Bacteria</taxon>
        <taxon>Pseudomonadati</taxon>
        <taxon>Pseudomonadota</taxon>
        <taxon>Betaproteobacteria</taxon>
        <taxon>Rhodocyclales</taxon>
        <taxon>Rhodocyclaceae</taxon>
        <taxon>Aromatoleum</taxon>
    </lineage>
</organism>
<dbReference type="RefSeq" id="WP_169205550.1">
    <property type="nucleotide sequence ID" value="NZ_CP059560.1"/>
</dbReference>
<dbReference type="InterPro" id="IPR010127">
    <property type="entry name" value="Phasin_subfam-1"/>
</dbReference>
<dbReference type="NCBIfam" id="TIGR01841">
    <property type="entry name" value="phasin"/>
    <property type="match status" value="1"/>
</dbReference>
<proteinExistence type="predicted"/>
<feature type="domain" description="Phasin" evidence="1">
    <location>
        <begin position="8"/>
        <end position="106"/>
    </location>
</feature>
<reference evidence="2 3" key="1">
    <citation type="submission" date="2019-12" db="EMBL/GenBank/DDBJ databases">
        <title>Comparative genomics gives insights into the taxonomy of the Azoarcus-Aromatoleum group and reveals separate origins of nif in the plant-associated Azoarcus and non-plant-associated Aromatoleum sub-groups.</title>
        <authorList>
            <person name="Lafos M."/>
            <person name="Maluk M."/>
            <person name="Batista M."/>
            <person name="Junghare M."/>
            <person name="Carmona M."/>
            <person name="Faoro H."/>
            <person name="Cruz L.M."/>
            <person name="Battistoni F."/>
            <person name="De Souza E."/>
            <person name="Pedrosa F."/>
            <person name="Chen W.-M."/>
            <person name="Poole P.S."/>
            <person name="Dixon R.A."/>
            <person name="James E.K."/>
        </authorList>
    </citation>
    <scope>NUCLEOTIDE SEQUENCE [LARGE SCALE GENOMIC DNA]</scope>
    <source>
        <strain evidence="2 3">ToN1</strain>
    </source>
</reference>
<evidence type="ECO:0000259" key="1">
    <source>
        <dbReference type="Pfam" id="PF09361"/>
    </source>
</evidence>
<sequence length="186" mass="19358">MNAFAAREQFASANQASVEILTTLANNAFTQLERLTELNLNTARAVLEDSVAATKTVLAVKSPQDLVALQGTLAQPMLDKAVIYGRGVYEIATDGQQDIAKLFEVRVAELNQTFTDALDKAAESAPAGSEALFAAFKSAVDAANSVFDSVSKATKQATEIAEATVTAASTAVKGASRKAAASKKSA</sequence>